<dbReference type="NCBIfam" id="NF005679">
    <property type="entry name" value="PRK07475.1"/>
    <property type="match status" value="1"/>
</dbReference>
<organism evidence="1 2">
    <name type="scientific">Cognatishimia activa</name>
    <dbReference type="NCBI Taxonomy" id="1715691"/>
    <lineage>
        <taxon>Bacteria</taxon>
        <taxon>Pseudomonadati</taxon>
        <taxon>Pseudomonadota</taxon>
        <taxon>Alphaproteobacteria</taxon>
        <taxon>Rhodobacterales</taxon>
        <taxon>Paracoccaceae</taxon>
        <taxon>Cognatishimia</taxon>
    </lineage>
</organism>
<dbReference type="EMBL" id="CYUE01000023">
    <property type="protein sequence ID" value="CUK27475.1"/>
    <property type="molecule type" value="Genomic_DNA"/>
</dbReference>
<dbReference type="OrthoDB" id="5465390at2"/>
<keyword evidence="2" id="KW-1185">Reference proteome</keyword>
<reference evidence="2" key="1">
    <citation type="submission" date="2015-09" db="EMBL/GenBank/DDBJ databases">
        <authorList>
            <person name="Rodrigo-Torres Lidia"/>
            <person name="Arahal R.David."/>
        </authorList>
    </citation>
    <scope>NUCLEOTIDE SEQUENCE [LARGE SCALE GENOMIC DNA]</scope>
    <source>
        <strain evidence="2">CECT 5114</strain>
    </source>
</reference>
<evidence type="ECO:0000313" key="2">
    <source>
        <dbReference type="Proteomes" id="UP000051184"/>
    </source>
</evidence>
<protein>
    <submittedName>
        <fullName evidence="1">Hydantoin racemase</fullName>
    </submittedName>
</protein>
<dbReference type="InterPro" id="IPR053714">
    <property type="entry name" value="Iso_Racemase_Enz_sf"/>
</dbReference>
<dbReference type="AlphaFoldDB" id="A0A0P1JCI3"/>
<accession>A0A0P1JCI3</accession>
<dbReference type="Proteomes" id="UP000051184">
    <property type="component" value="Unassembled WGS sequence"/>
</dbReference>
<dbReference type="Gene3D" id="3.40.50.12500">
    <property type="match status" value="1"/>
</dbReference>
<evidence type="ECO:0000313" key="1">
    <source>
        <dbReference type="EMBL" id="CUK27475.1"/>
    </source>
</evidence>
<sequence>MTIVKGGHNICGVSIGVLSLESYFPKPPGHIKNPSSLSFTTTYEVIEGLTVPKLLNNPTPEMIEPLLDAAKRLKASGVKAITGSCGFLALFQKEIATAVNIPVFVSSLVQAQLIHQMTARPVGVITASKELLTDKHLSGVGAADVPMVIEGLSDTEEFAEVILHNARNDMDLDKVEAEVIEAGQRLIAKAPDVGAILLECTDLPPYAHQLANALSRPVFDIITLAEMVDRAILRRPFSGFTN</sequence>
<dbReference type="RefSeq" id="WP_058316388.1">
    <property type="nucleotide sequence ID" value="NZ_CYUE01000023.1"/>
</dbReference>
<name>A0A0P1JCI3_9RHOB</name>
<gene>
    <name evidence="1" type="ORF">TA5114_03303</name>
</gene>
<proteinExistence type="predicted"/>